<dbReference type="AlphaFoldDB" id="A0A1S1HJA7"/>
<evidence type="ECO:0000313" key="1">
    <source>
        <dbReference type="EMBL" id="OHT22389.1"/>
    </source>
</evidence>
<protein>
    <recommendedName>
        <fullName evidence="3">DUF3168 domain-containing protein</fullName>
    </recommendedName>
</protein>
<proteinExistence type="predicted"/>
<dbReference type="EMBL" id="LVIE01000234">
    <property type="protein sequence ID" value="OHT22389.1"/>
    <property type="molecule type" value="Genomic_DNA"/>
</dbReference>
<evidence type="ECO:0000313" key="2">
    <source>
        <dbReference type="Proteomes" id="UP000179588"/>
    </source>
</evidence>
<dbReference type="Pfam" id="PF11367">
    <property type="entry name" value="Tail_completion_gp17"/>
    <property type="match status" value="1"/>
</dbReference>
<gene>
    <name evidence="1" type="ORF">A3Q29_11285</name>
</gene>
<reference evidence="1 2" key="1">
    <citation type="submission" date="2016-03" db="EMBL/GenBank/DDBJ databases">
        <title>Genome sequence of Providencia stuartii strain, isolated from the salivary glands of larval Lucilia sericata.</title>
        <authorList>
            <person name="Yuan Y."/>
            <person name="Zhang Y."/>
            <person name="Fu S."/>
            <person name="Crippen T.L."/>
            <person name="Visi D."/>
            <person name="Benbow M.E."/>
            <person name="Allen M."/>
            <person name="Tomberlin J.K."/>
            <person name="Sze S.-H."/>
            <person name="Tarone A.M."/>
        </authorList>
    </citation>
    <scope>NUCLEOTIDE SEQUENCE [LARGE SCALE GENOMIC DNA]</scope>
    <source>
        <strain evidence="1 2">Crippen</strain>
    </source>
</reference>
<accession>A0A1S1HJA7</accession>
<evidence type="ECO:0008006" key="3">
    <source>
        <dbReference type="Google" id="ProtNLM"/>
    </source>
</evidence>
<comment type="caution">
    <text evidence="1">The sequence shown here is derived from an EMBL/GenBank/DDBJ whole genome shotgun (WGS) entry which is preliminary data.</text>
</comment>
<organism evidence="1 2">
    <name type="scientific">Providencia stuartii</name>
    <dbReference type="NCBI Taxonomy" id="588"/>
    <lineage>
        <taxon>Bacteria</taxon>
        <taxon>Pseudomonadati</taxon>
        <taxon>Pseudomonadota</taxon>
        <taxon>Gammaproteobacteria</taxon>
        <taxon>Enterobacterales</taxon>
        <taxon>Morganellaceae</taxon>
        <taxon>Providencia</taxon>
    </lineage>
</organism>
<keyword evidence="2" id="KW-1185">Reference proteome</keyword>
<dbReference type="Proteomes" id="UP000179588">
    <property type="component" value="Unassembled WGS sequence"/>
</dbReference>
<sequence>MTDADLLKLLDPVLPDKVFPLVVPQDAPAISPPWLIFSFYEVDEDVFAGQAETMTNIQIDIYAKSPDKASEIRDKAFMAIKVLAPTNVSRKSDYESDTALYRKTLEFQVWN</sequence>
<dbReference type="InterPro" id="IPR021508">
    <property type="entry name" value="Gp17-like"/>
</dbReference>
<name>A0A1S1HJA7_PROST</name>